<sequence>MTIEKKHNFKNKTIVITGAGGVLCAFLAKSLAKTQAKIALLDINFDAANQVAQEIEQEGGIAKAYQTNVLELNSLQQTRNAIEQDFGTCDILINGAGGNNPKATTDNEFHQLDLSDNTKSFFELDKSGIEFVFNLNYLGTLLPTQVFAKDMMGKQGANIVNISSMNAFTPLTKIPAYSGAKAAISNFTQWLAVYFSKVGIRCNAIAPGFLVSNQNRALLFDENGQPTARANKILTNTPMGRFGEPEELLGALLFLIDSEYSSFVNGVVLPVDGGFSAYSGV</sequence>
<comment type="similarity">
    <text evidence="1 3">Belongs to the short-chain dehydrogenases/reductases (SDR) family.</text>
</comment>
<dbReference type="InterPro" id="IPR002347">
    <property type="entry name" value="SDR_fam"/>
</dbReference>
<dbReference type="InterPro" id="IPR036291">
    <property type="entry name" value="NAD(P)-bd_dom_sf"/>
</dbReference>
<dbReference type="NCBIfam" id="NF006132">
    <property type="entry name" value="PRK08277.1"/>
    <property type="match status" value="1"/>
</dbReference>
<dbReference type="Gene3D" id="3.40.50.720">
    <property type="entry name" value="NAD(P)-binding Rossmann-like Domain"/>
    <property type="match status" value="1"/>
</dbReference>
<dbReference type="RefSeq" id="WP_194751478.1">
    <property type="nucleotide sequence ID" value="NZ_JACEWB010000014.1"/>
</dbReference>
<name>A0ABU7QQX6_AVIPA</name>
<gene>
    <name evidence="4" type="ORF">M5S25_07340</name>
</gene>
<dbReference type="Proteomes" id="UP001352533">
    <property type="component" value="Unassembled WGS sequence"/>
</dbReference>
<dbReference type="PANTHER" id="PTHR42760">
    <property type="entry name" value="SHORT-CHAIN DEHYDROGENASES/REDUCTASES FAMILY MEMBER"/>
    <property type="match status" value="1"/>
</dbReference>
<dbReference type="InterPro" id="IPR020904">
    <property type="entry name" value="Sc_DH/Rdtase_CS"/>
</dbReference>
<dbReference type="EMBL" id="JAMDKS010000014">
    <property type="protein sequence ID" value="MEE6113007.1"/>
    <property type="molecule type" value="Genomic_DNA"/>
</dbReference>
<evidence type="ECO:0000256" key="1">
    <source>
        <dbReference type="ARBA" id="ARBA00006484"/>
    </source>
</evidence>
<dbReference type="PROSITE" id="PS00061">
    <property type="entry name" value="ADH_SHORT"/>
    <property type="match status" value="1"/>
</dbReference>
<evidence type="ECO:0000313" key="4">
    <source>
        <dbReference type="EMBL" id="MEE6113007.1"/>
    </source>
</evidence>
<dbReference type="CDD" id="cd08935">
    <property type="entry name" value="mannonate_red_SDR_c"/>
    <property type="match status" value="1"/>
</dbReference>
<protein>
    <submittedName>
        <fullName evidence="4">SDR family oxidoreductase</fullName>
    </submittedName>
</protein>
<keyword evidence="5" id="KW-1185">Reference proteome</keyword>
<dbReference type="PANTHER" id="PTHR42760:SF115">
    <property type="entry name" value="3-OXOACYL-[ACYL-CARRIER-PROTEIN] REDUCTASE FABG"/>
    <property type="match status" value="1"/>
</dbReference>
<dbReference type="Pfam" id="PF00106">
    <property type="entry name" value="adh_short"/>
    <property type="match status" value="1"/>
</dbReference>
<dbReference type="PRINTS" id="PR00081">
    <property type="entry name" value="GDHRDH"/>
</dbReference>
<proteinExistence type="inferred from homology"/>
<dbReference type="SUPFAM" id="SSF51735">
    <property type="entry name" value="NAD(P)-binding Rossmann-fold domains"/>
    <property type="match status" value="1"/>
</dbReference>
<evidence type="ECO:0000256" key="3">
    <source>
        <dbReference type="RuleBase" id="RU000363"/>
    </source>
</evidence>
<accession>A0ABU7QQX6</accession>
<organism evidence="4 5">
    <name type="scientific">Avibacterium paragallinarum</name>
    <name type="common">Haemophilus gallinarum</name>
    <dbReference type="NCBI Taxonomy" id="728"/>
    <lineage>
        <taxon>Bacteria</taxon>
        <taxon>Pseudomonadati</taxon>
        <taxon>Pseudomonadota</taxon>
        <taxon>Gammaproteobacteria</taxon>
        <taxon>Pasteurellales</taxon>
        <taxon>Pasteurellaceae</taxon>
        <taxon>Avibacterium</taxon>
    </lineage>
</organism>
<keyword evidence="2" id="KW-0560">Oxidoreductase</keyword>
<reference evidence="4 5" key="1">
    <citation type="journal article" date="2022" name="Front. Microbiol.">
        <title>Commensal bacteria contribute to the growth of multidrug-resistant Avibacterium paragallinarum in chickens.</title>
        <authorList>
            <person name="Zhu J."/>
            <person name="Chen Y."/>
            <person name="Wu Y."/>
            <person name="Wang Y."/>
            <person name="Zhu K."/>
        </authorList>
    </citation>
    <scope>NUCLEOTIDE SEQUENCE [LARGE SCALE GENOMIC DNA]</scope>
    <source>
        <strain evidence="4 5">AV12</strain>
    </source>
</reference>
<evidence type="ECO:0000256" key="2">
    <source>
        <dbReference type="ARBA" id="ARBA00023002"/>
    </source>
</evidence>
<evidence type="ECO:0000313" key="5">
    <source>
        <dbReference type="Proteomes" id="UP001352533"/>
    </source>
</evidence>
<dbReference type="PRINTS" id="PR00080">
    <property type="entry name" value="SDRFAMILY"/>
</dbReference>
<comment type="caution">
    <text evidence="4">The sequence shown here is derived from an EMBL/GenBank/DDBJ whole genome shotgun (WGS) entry which is preliminary data.</text>
</comment>